<organism evidence="3 4">
    <name type="scientific">Thelohanellus kitauei</name>
    <name type="common">Myxosporean</name>
    <dbReference type="NCBI Taxonomy" id="669202"/>
    <lineage>
        <taxon>Eukaryota</taxon>
        <taxon>Metazoa</taxon>
        <taxon>Cnidaria</taxon>
        <taxon>Myxozoa</taxon>
        <taxon>Myxosporea</taxon>
        <taxon>Bivalvulida</taxon>
        <taxon>Platysporina</taxon>
        <taxon>Myxobolidae</taxon>
        <taxon>Thelohanellus</taxon>
    </lineage>
</organism>
<reference evidence="3 4" key="1">
    <citation type="journal article" date="2014" name="Genome Biol. Evol.">
        <title>The genome of the myxosporean Thelohanellus kitauei shows adaptations to nutrient acquisition within its fish host.</title>
        <authorList>
            <person name="Yang Y."/>
            <person name="Xiong J."/>
            <person name="Zhou Z."/>
            <person name="Huo F."/>
            <person name="Miao W."/>
            <person name="Ran C."/>
            <person name="Liu Y."/>
            <person name="Zhang J."/>
            <person name="Feng J."/>
            <person name="Wang M."/>
            <person name="Wang M."/>
            <person name="Wang L."/>
            <person name="Yao B."/>
        </authorList>
    </citation>
    <scope>NUCLEOTIDE SEQUENCE [LARGE SCALE GENOMIC DNA]</scope>
    <source>
        <strain evidence="3">Wuqing</strain>
    </source>
</reference>
<keyword evidence="2" id="KW-1133">Transmembrane helix</keyword>
<gene>
    <name evidence="3" type="ORF">RF11_03579</name>
</gene>
<evidence type="ECO:0000313" key="3">
    <source>
        <dbReference type="EMBL" id="KII66912.1"/>
    </source>
</evidence>
<name>A0A0C2MZ38_THEKT</name>
<keyword evidence="4" id="KW-1185">Reference proteome</keyword>
<evidence type="ECO:0000256" key="2">
    <source>
        <dbReference type="SAM" id="Phobius"/>
    </source>
</evidence>
<proteinExistence type="predicted"/>
<dbReference type="Proteomes" id="UP000031668">
    <property type="component" value="Unassembled WGS sequence"/>
</dbReference>
<evidence type="ECO:0000313" key="4">
    <source>
        <dbReference type="Proteomes" id="UP000031668"/>
    </source>
</evidence>
<sequence>MKGNRIRGWNQQILNASGHPIQYTNEAEYINVSNIYQPAQTGITDQNGTRFFSVIQTGPFPQAGISMGTDVNSFQTHIVNTNFVNNFSPSSYRVPYQISQIHQVPAKNRIYHEQQYQTQANYAFTQQRYVNKGNFQPNVDNQHFQQPYLQYNNSSQPNNQNFYKEPNVPVGFVGNNIGNSNNVINPKIYNFQQSNMIYNTNMIYHNDTCTNISNSDAFATPQSHMVAPLTNVPTVEPNGAYQVQCPPLSQVTSTSEIESPNSTLNLRCVRPSNRESSKITRSRNNDKNQAELSQNEAQITYSKEQINIQTINSSIALEGENKQNLTQEEIDEIVEVIWVEIMATVKAIKESSKGSNLNSKKATASLINEVGDSNDSSKRLYRNTEPPLNASNPAIDSFQPRFAKKECSTIDVQARKKEKLDPSLKIRKSRRIKNSNSFFIIVLYQIITYDHFSLIILLYRAKNNNNSSIKNYACVRFNLFVSF</sequence>
<protein>
    <submittedName>
        <fullName evidence="3">Uncharacterized protein</fullName>
    </submittedName>
</protein>
<dbReference type="AlphaFoldDB" id="A0A0C2MZ38"/>
<feature type="transmembrane region" description="Helical" evidence="2">
    <location>
        <begin position="437"/>
        <end position="459"/>
    </location>
</feature>
<comment type="caution">
    <text evidence="3">The sequence shown here is derived from an EMBL/GenBank/DDBJ whole genome shotgun (WGS) entry which is preliminary data.</text>
</comment>
<accession>A0A0C2MZ38</accession>
<feature type="compositionally biased region" description="Basic and acidic residues" evidence="1">
    <location>
        <begin position="272"/>
        <end position="289"/>
    </location>
</feature>
<evidence type="ECO:0000256" key="1">
    <source>
        <dbReference type="SAM" id="MobiDB-lite"/>
    </source>
</evidence>
<feature type="region of interest" description="Disordered" evidence="1">
    <location>
        <begin position="271"/>
        <end position="293"/>
    </location>
</feature>
<dbReference type="EMBL" id="JWZT01003375">
    <property type="protein sequence ID" value="KII66912.1"/>
    <property type="molecule type" value="Genomic_DNA"/>
</dbReference>
<keyword evidence="2" id="KW-0472">Membrane</keyword>
<keyword evidence="2" id="KW-0812">Transmembrane</keyword>